<evidence type="ECO:0000313" key="17">
    <source>
        <dbReference type="EMBL" id="PBC31118.1"/>
    </source>
</evidence>
<keyword evidence="5 13" id="KW-0547">Nucleotide-binding</keyword>
<evidence type="ECO:0000256" key="2">
    <source>
        <dbReference type="ARBA" id="ARBA00012425"/>
    </source>
</evidence>
<keyword evidence="18" id="KW-1185">Reference proteome</keyword>
<dbReference type="GO" id="GO:0010389">
    <property type="term" value="P:regulation of G2/M transition of mitotic cell cycle"/>
    <property type="evidence" value="ECO:0007669"/>
    <property type="project" value="TreeGrafter"/>
</dbReference>
<evidence type="ECO:0000256" key="7">
    <source>
        <dbReference type="ARBA" id="ARBA00022840"/>
    </source>
</evidence>
<dbReference type="PROSITE" id="PS00892">
    <property type="entry name" value="HIT_1"/>
    <property type="match status" value="1"/>
</dbReference>
<dbReference type="GO" id="GO:0051301">
    <property type="term" value="P:cell division"/>
    <property type="evidence" value="ECO:0007669"/>
    <property type="project" value="UniProtKB-KW"/>
</dbReference>
<dbReference type="SUPFAM" id="SSF54197">
    <property type="entry name" value="HIT-like"/>
    <property type="match status" value="1"/>
</dbReference>
<feature type="short sequence motif" description="Histidine triad motif" evidence="11 12">
    <location>
        <begin position="626"/>
        <end position="630"/>
    </location>
</feature>
<evidence type="ECO:0000256" key="6">
    <source>
        <dbReference type="ARBA" id="ARBA00022777"/>
    </source>
</evidence>
<evidence type="ECO:0000259" key="16">
    <source>
        <dbReference type="PROSITE" id="PS51084"/>
    </source>
</evidence>
<dbReference type="Pfam" id="PF01230">
    <property type="entry name" value="HIT"/>
    <property type="match status" value="1"/>
</dbReference>
<dbReference type="GO" id="GO:0030332">
    <property type="term" value="F:cyclin binding"/>
    <property type="evidence" value="ECO:0007669"/>
    <property type="project" value="TreeGrafter"/>
</dbReference>
<dbReference type="PROSITE" id="PS50011">
    <property type="entry name" value="PROTEIN_KINASE_DOM"/>
    <property type="match status" value="1"/>
</dbReference>
<dbReference type="GO" id="GO:0005737">
    <property type="term" value="C:cytoplasm"/>
    <property type="evidence" value="ECO:0007669"/>
    <property type="project" value="TreeGrafter"/>
</dbReference>
<keyword evidence="17" id="KW-0131">Cell cycle</keyword>
<keyword evidence="4" id="KW-0808">Transferase</keyword>
<gene>
    <name evidence="17" type="ORF">APICC_06045</name>
</gene>
<keyword evidence="7 13" id="KW-0067">ATP-binding</keyword>
<evidence type="ECO:0000256" key="4">
    <source>
        <dbReference type="ARBA" id="ARBA00022679"/>
    </source>
</evidence>
<evidence type="ECO:0000256" key="12">
    <source>
        <dbReference type="PROSITE-ProRule" id="PRU00464"/>
    </source>
</evidence>
<dbReference type="EMBL" id="KZ288249">
    <property type="protein sequence ID" value="PBC31118.1"/>
    <property type="molecule type" value="Genomic_DNA"/>
</dbReference>
<dbReference type="InterPro" id="IPR011146">
    <property type="entry name" value="HIT-like"/>
</dbReference>
<protein>
    <recommendedName>
        <fullName evidence="2">cyclin-dependent kinase</fullName>
        <ecNumber evidence="2">2.7.11.22</ecNumber>
    </recommendedName>
</protein>
<keyword evidence="3" id="KW-0723">Serine/threonine-protein kinase</keyword>
<dbReference type="PROSITE" id="PS51084">
    <property type="entry name" value="HIT_2"/>
    <property type="match status" value="1"/>
</dbReference>
<evidence type="ECO:0000256" key="5">
    <source>
        <dbReference type="ARBA" id="ARBA00022741"/>
    </source>
</evidence>
<evidence type="ECO:0000256" key="10">
    <source>
        <dbReference type="PIRSR" id="PIRSR601310-1"/>
    </source>
</evidence>
<dbReference type="PROSITE" id="PS00108">
    <property type="entry name" value="PROTEIN_KINASE_ST"/>
    <property type="match status" value="1"/>
</dbReference>
<evidence type="ECO:0000313" key="18">
    <source>
        <dbReference type="Proteomes" id="UP000242457"/>
    </source>
</evidence>
<evidence type="ECO:0000256" key="9">
    <source>
        <dbReference type="ARBA" id="ARBA00048367"/>
    </source>
</evidence>
<dbReference type="InterPro" id="IPR000719">
    <property type="entry name" value="Prot_kinase_dom"/>
</dbReference>
<evidence type="ECO:0000256" key="13">
    <source>
        <dbReference type="PROSITE-ProRule" id="PRU10141"/>
    </source>
</evidence>
<dbReference type="CDD" id="cd01276">
    <property type="entry name" value="PKCI_related"/>
    <property type="match status" value="1"/>
</dbReference>
<dbReference type="SMART" id="SM00220">
    <property type="entry name" value="S_TKc"/>
    <property type="match status" value="1"/>
</dbReference>
<feature type="region of interest" description="Disordered" evidence="14">
    <location>
        <begin position="1"/>
        <end position="94"/>
    </location>
</feature>
<dbReference type="InterPro" id="IPR001310">
    <property type="entry name" value="Histidine_triad_HIT"/>
</dbReference>
<dbReference type="SUPFAM" id="SSF56112">
    <property type="entry name" value="Protein kinase-like (PK-like)"/>
    <property type="match status" value="1"/>
</dbReference>
<keyword evidence="6 17" id="KW-0418">Kinase</keyword>
<dbReference type="PANTHER" id="PTHR24056">
    <property type="entry name" value="CELL DIVISION PROTEIN KINASE"/>
    <property type="match status" value="1"/>
</dbReference>
<dbReference type="InterPro" id="IPR011009">
    <property type="entry name" value="Kinase-like_dom_sf"/>
</dbReference>
<dbReference type="GO" id="GO:0004693">
    <property type="term" value="F:cyclin-dependent protein serine/threonine kinase activity"/>
    <property type="evidence" value="ECO:0007669"/>
    <property type="project" value="UniProtKB-EC"/>
</dbReference>
<feature type="domain" description="Protein kinase" evidence="15">
    <location>
        <begin position="172"/>
        <end position="470"/>
    </location>
</feature>
<comment type="similarity">
    <text evidence="1">Belongs to the protein kinase superfamily. CMGC Ser/Thr protein kinase family. CDC2/CDKX subfamily.</text>
</comment>
<evidence type="ECO:0000256" key="11">
    <source>
        <dbReference type="PIRSR" id="PIRSR601310-3"/>
    </source>
</evidence>
<dbReference type="InterPro" id="IPR008271">
    <property type="entry name" value="Ser/Thr_kinase_AS"/>
</dbReference>
<evidence type="ECO:0000259" key="15">
    <source>
        <dbReference type="PROSITE" id="PS50011"/>
    </source>
</evidence>
<reference evidence="17 18" key="1">
    <citation type="submission" date="2014-07" db="EMBL/GenBank/DDBJ databases">
        <title>Genomic and transcriptomic analysis on Apis cerana provide comprehensive insights into honey bee biology.</title>
        <authorList>
            <person name="Diao Q."/>
            <person name="Sun L."/>
            <person name="Zheng H."/>
            <person name="Zheng H."/>
            <person name="Xu S."/>
            <person name="Wang S."/>
            <person name="Zeng Z."/>
            <person name="Hu F."/>
            <person name="Su S."/>
            <person name="Wu J."/>
        </authorList>
    </citation>
    <scope>NUCLEOTIDE SEQUENCE [LARGE SCALE GENOMIC DNA]</scope>
    <source>
        <tissue evidence="17">Pupae without intestine</tissue>
    </source>
</reference>
<organism evidence="17 18">
    <name type="scientific">Apis cerana cerana</name>
    <name type="common">Oriental honeybee</name>
    <dbReference type="NCBI Taxonomy" id="94128"/>
    <lineage>
        <taxon>Eukaryota</taxon>
        <taxon>Metazoa</taxon>
        <taxon>Ecdysozoa</taxon>
        <taxon>Arthropoda</taxon>
        <taxon>Hexapoda</taxon>
        <taxon>Insecta</taxon>
        <taxon>Pterygota</taxon>
        <taxon>Neoptera</taxon>
        <taxon>Endopterygota</taxon>
        <taxon>Hymenoptera</taxon>
        <taxon>Apocrita</taxon>
        <taxon>Aculeata</taxon>
        <taxon>Apoidea</taxon>
        <taxon>Anthophila</taxon>
        <taxon>Apidae</taxon>
        <taxon>Apis</taxon>
    </lineage>
</organism>
<comment type="catalytic activity">
    <reaction evidence="9">
        <text>L-seryl-[protein] + ATP = O-phospho-L-seryl-[protein] + ADP + H(+)</text>
        <dbReference type="Rhea" id="RHEA:17989"/>
        <dbReference type="Rhea" id="RHEA-COMP:9863"/>
        <dbReference type="Rhea" id="RHEA-COMP:11604"/>
        <dbReference type="ChEBI" id="CHEBI:15378"/>
        <dbReference type="ChEBI" id="CHEBI:29999"/>
        <dbReference type="ChEBI" id="CHEBI:30616"/>
        <dbReference type="ChEBI" id="CHEBI:83421"/>
        <dbReference type="ChEBI" id="CHEBI:456216"/>
        <dbReference type="EC" id="2.7.11.22"/>
    </reaction>
</comment>
<dbReference type="FunFam" id="1.10.510.10:FF:000624">
    <property type="entry name" value="Mitogen-activated protein kinase"/>
    <property type="match status" value="1"/>
</dbReference>
<dbReference type="Proteomes" id="UP000242457">
    <property type="component" value="Unassembled WGS sequence"/>
</dbReference>
<dbReference type="Gene3D" id="1.10.510.10">
    <property type="entry name" value="Transferase(Phosphotransferase) domain 1"/>
    <property type="match status" value="1"/>
</dbReference>
<dbReference type="Gene3D" id="3.30.200.20">
    <property type="entry name" value="Phosphorylase Kinase, domain 1"/>
    <property type="match status" value="1"/>
</dbReference>
<dbReference type="GO" id="GO:0000082">
    <property type="term" value="P:G1/S transition of mitotic cell cycle"/>
    <property type="evidence" value="ECO:0007669"/>
    <property type="project" value="TreeGrafter"/>
</dbReference>
<dbReference type="PRINTS" id="PR00332">
    <property type="entry name" value="HISTRIAD"/>
</dbReference>
<dbReference type="InterPro" id="IPR019808">
    <property type="entry name" value="Histidine_triad_CS"/>
</dbReference>
<dbReference type="GO" id="GO:0010468">
    <property type="term" value="P:regulation of gene expression"/>
    <property type="evidence" value="ECO:0007669"/>
    <property type="project" value="TreeGrafter"/>
</dbReference>
<feature type="domain" description="HIT" evidence="16">
    <location>
        <begin position="534"/>
        <end position="642"/>
    </location>
</feature>
<dbReference type="GO" id="GO:0005634">
    <property type="term" value="C:nucleus"/>
    <property type="evidence" value="ECO:0007669"/>
    <property type="project" value="TreeGrafter"/>
</dbReference>
<dbReference type="EC" id="2.7.11.22" evidence="2"/>
<comment type="catalytic activity">
    <reaction evidence="8">
        <text>L-threonyl-[protein] + ATP = O-phospho-L-threonyl-[protein] + ADP + H(+)</text>
        <dbReference type="Rhea" id="RHEA:46608"/>
        <dbReference type="Rhea" id="RHEA-COMP:11060"/>
        <dbReference type="Rhea" id="RHEA-COMP:11605"/>
        <dbReference type="ChEBI" id="CHEBI:15378"/>
        <dbReference type="ChEBI" id="CHEBI:30013"/>
        <dbReference type="ChEBI" id="CHEBI:30616"/>
        <dbReference type="ChEBI" id="CHEBI:61977"/>
        <dbReference type="ChEBI" id="CHEBI:456216"/>
        <dbReference type="EC" id="2.7.11.22"/>
    </reaction>
</comment>
<feature type="compositionally biased region" description="Basic and acidic residues" evidence="14">
    <location>
        <begin position="48"/>
        <end position="59"/>
    </location>
</feature>
<dbReference type="GO" id="GO:0007165">
    <property type="term" value="P:signal transduction"/>
    <property type="evidence" value="ECO:0007669"/>
    <property type="project" value="TreeGrafter"/>
</dbReference>
<dbReference type="STRING" id="94128.A0A2A3EHD2"/>
<dbReference type="InterPro" id="IPR017441">
    <property type="entry name" value="Protein_kinase_ATP_BS"/>
</dbReference>
<feature type="binding site" evidence="13">
    <location>
        <position position="201"/>
    </location>
    <ligand>
        <name>ATP</name>
        <dbReference type="ChEBI" id="CHEBI:30616"/>
    </ligand>
</feature>
<accession>A0A2A3EHD2</accession>
<dbReference type="OrthoDB" id="1732493at2759"/>
<dbReference type="FunFam" id="3.30.428.10:FF:000005">
    <property type="entry name" value="Histidine triad nucleotide-binding protein 1"/>
    <property type="match status" value="1"/>
</dbReference>
<dbReference type="PANTHER" id="PTHR24056:SF472">
    <property type="entry name" value="CYCLIN-DEPENDENT KINASE 4, ISOFORM A"/>
    <property type="match status" value="1"/>
</dbReference>
<evidence type="ECO:0000256" key="8">
    <source>
        <dbReference type="ARBA" id="ARBA00047811"/>
    </source>
</evidence>
<keyword evidence="17" id="KW-0132">Cell division</keyword>
<dbReference type="GO" id="GO:0000307">
    <property type="term" value="C:cyclin-dependent protein kinase holoenzyme complex"/>
    <property type="evidence" value="ECO:0007669"/>
    <property type="project" value="TreeGrafter"/>
</dbReference>
<dbReference type="Pfam" id="PF00069">
    <property type="entry name" value="Pkinase"/>
    <property type="match status" value="1"/>
</dbReference>
<sequence>MERIVVDGTGRSRNVVMAGTSRRPSSELGPDLSSPTPPKKSKFSEASIEGRPEKEHDLSTEELESVEKLSAASSLPENTIEVIPGSASETNPFEIGGESLETAKQLSQTSLEGPANVAAAGSSKEGHFGSFETIAQMKYSGQKELSGSSNKRSESDSDVQIQTSIIGEDASYQELSLIGNGAYGTVYKAKDLNTGQVVALKKVRVPLTADGLPTSTLREIATLKQLERFEHPHIVRLLDVCQGNYLHLPSADGRSERLDRGLTLWLVFEHVERDLASYMSSCSQTGIPPHVVKQMSKEILRGVEFLHSHRIIHRDLKPQNLLVTREGRIKIADFGLAKTYDFEMRLTSVVVTQWYRAPEVLLGCSYATPVDIWSVGCILAELSRLEPLFPGTSEGDQLDRIFQIIGTPSQGEWPENVSLSWTAFPYRQPKSFATIISDLNEYGLDLIKGMLTFNPHRRLTAAQALRHRLMLRYPKIHQNILNPLEMRLFLNLGITSFKQLLYINTNLLNRSSCWRKMATEVEKAQVAAPTGDTIFGKILRKEIPCNFIYEDDKCVAFQDINAQAPVHFLVIPRKPISQLSKAEDADEALLGHLMLIARKVAKQQGLDNGFRLVINDGKHGAQSVYHLHIHVLGGRQMHWPPG</sequence>
<dbReference type="AlphaFoldDB" id="A0A2A3EHD2"/>
<feature type="active site" description="Tele-AMP-histidine intermediate" evidence="10">
    <location>
        <position position="628"/>
    </location>
</feature>
<dbReference type="InterPro" id="IPR036265">
    <property type="entry name" value="HIT-like_sf"/>
</dbReference>
<dbReference type="InterPro" id="IPR050108">
    <property type="entry name" value="CDK"/>
</dbReference>
<dbReference type="Gene3D" id="3.30.428.10">
    <property type="entry name" value="HIT-like"/>
    <property type="match status" value="1"/>
</dbReference>
<evidence type="ECO:0000256" key="1">
    <source>
        <dbReference type="ARBA" id="ARBA00006485"/>
    </source>
</evidence>
<dbReference type="CDD" id="cd07838">
    <property type="entry name" value="STKc_CDK4_6_like"/>
    <property type="match status" value="1"/>
</dbReference>
<evidence type="ECO:0000256" key="3">
    <source>
        <dbReference type="ARBA" id="ARBA00022527"/>
    </source>
</evidence>
<dbReference type="GO" id="GO:0005524">
    <property type="term" value="F:ATP binding"/>
    <property type="evidence" value="ECO:0007669"/>
    <property type="project" value="UniProtKB-UniRule"/>
</dbReference>
<dbReference type="FunFam" id="3.30.200.20:FF:000124">
    <property type="entry name" value="Cyclin-dependent kinase 4"/>
    <property type="match status" value="1"/>
</dbReference>
<evidence type="ECO:0000256" key="14">
    <source>
        <dbReference type="SAM" id="MobiDB-lite"/>
    </source>
</evidence>
<dbReference type="PROSITE" id="PS00107">
    <property type="entry name" value="PROTEIN_KINASE_ATP"/>
    <property type="match status" value="1"/>
</dbReference>
<proteinExistence type="inferred from homology"/>
<name>A0A2A3EHD2_APICC</name>